<comment type="caution">
    <text evidence="4">The sequence shown here is derived from an EMBL/GenBank/DDBJ whole genome shotgun (WGS) entry which is preliminary data.</text>
</comment>
<keyword evidence="2" id="KW-0812">Transmembrane</keyword>
<evidence type="ECO:0000313" key="5">
    <source>
        <dbReference type="Proteomes" id="UP000033995"/>
    </source>
</evidence>
<evidence type="ECO:0000256" key="3">
    <source>
        <dbReference type="SAM" id="SignalP"/>
    </source>
</evidence>
<keyword evidence="2" id="KW-1133">Transmembrane helix</keyword>
<reference evidence="4 5" key="1">
    <citation type="journal article" date="2015" name="Nature">
        <title>rRNA introns, odd ribosomes, and small enigmatic genomes across a large radiation of phyla.</title>
        <authorList>
            <person name="Brown C.T."/>
            <person name="Hug L.A."/>
            <person name="Thomas B.C."/>
            <person name="Sharon I."/>
            <person name="Castelle C.J."/>
            <person name="Singh A."/>
            <person name="Wilkins M.J."/>
            <person name="Williams K.H."/>
            <person name="Banfield J.F."/>
        </authorList>
    </citation>
    <scope>NUCLEOTIDE SEQUENCE [LARGE SCALE GENOMIC DNA]</scope>
</reference>
<evidence type="ECO:0000256" key="1">
    <source>
        <dbReference type="SAM" id="Coils"/>
    </source>
</evidence>
<feature type="coiled-coil region" evidence="1">
    <location>
        <begin position="587"/>
        <end position="614"/>
    </location>
</feature>
<feature type="transmembrane region" description="Helical" evidence="2">
    <location>
        <begin position="627"/>
        <end position="647"/>
    </location>
</feature>
<feature type="signal peptide" evidence="3">
    <location>
        <begin position="1"/>
        <end position="37"/>
    </location>
</feature>
<keyword evidence="3" id="KW-0732">Signal</keyword>
<protein>
    <submittedName>
        <fullName evidence="4">Uncharacterized protein</fullName>
    </submittedName>
</protein>
<sequence>MCSAQNKLYKSHRICAKIATLTMGVAFLLLSTGNVMAADTTIGEYLYDDNYLPDTGAVCVLNVKNPDSSANITNQSLTTTADGWYGHTFTSPSTVGYYRAEICCDTGGDHLCIDKSFEINEAVDSNPSTNDISSAVWGYSGRTLTGFNNLVSDIWGYATRKLTSGENIVTTITSTNIEEIKTTSDETRLLLEQLVNKPIIENSFEEFTDFDLIGKIKDGQKVSNELYISILLAQSTIDRVTKDWGKLSNNQIVESISEVKEVLGEESDSSSSDTLFGRVNFLRDSFGYKEADLIYEDIQAVKDSLNFTQTTLAVNGQKTVSLQKEFSSGSTYLKSSEKSLAIINKRLKESEGLSTLIDTNLNQAINVLGGWTTMTEREKNESVDGLTKSTLSLNRVPKVSNVLSSVYENIVGDKKLKNKLFSIRAILYSNKKLLANGSKAVLLTNWLEEGSLVIKTLITNPSTLISQDVPLRYYLPKELKKEDVIETDAGVEVKYDTDQEQLYVEGNFILKPAETKTIKVRVEDVWTISEGEIDTLKAQSDSLIKPLEKSAFFAQGITLKSDIDISLEKARGLIKDGVTPEAKIKSYREAELEIISAEEKLEKLKDMVSQASSSGSILGFVGGSQAIAVWGIVLAVATAFVFMTVYMKKLMGKETAKAKVVVHKTNNYDKLAVFLVVATISGLLSSIGVKKLVLPTYASQNKEVLGTSVVDYKTIKIVKLVDISGVVKTYQNEGTEAVLEIFDSGKVAVEVERGEKRIKIIVDQKEAYVDLHNVFSE</sequence>
<keyword evidence="2" id="KW-0472">Membrane</keyword>
<feature type="transmembrane region" description="Helical" evidence="2">
    <location>
        <begin position="668"/>
        <end position="689"/>
    </location>
</feature>
<feature type="chain" id="PRO_5002531111" evidence="3">
    <location>
        <begin position="38"/>
        <end position="777"/>
    </location>
</feature>
<dbReference type="AlphaFoldDB" id="A0A0G0A578"/>
<organism evidence="4 5">
    <name type="scientific">Candidatus Woesebacteria bacterium GW2011_GWA2_33_28</name>
    <dbReference type="NCBI Taxonomy" id="1618561"/>
    <lineage>
        <taxon>Bacteria</taxon>
        <taxon>Candidatus Woeseibacteriota</taxon>
    </lineage>
</organism>
<evidence type="ECO:0000256" key="2">
    <source>
        <dbReference type="SAM" id="Phobius"/>
    </source>
</evidence>
<evidence type="ECO:0000313" key="4">
    <source>
        <dbReference type="EMBL" id="KKP46366.1"/>
    </source>
</evidence>
<gene>
    <name evidence="4" type="ORF">UR38_C0011G0016</name>
</gene>
<proteinExistence type="predicted"/>
<accession>A0A0G0A578</accession>
<dbReference type="Proteomes" id="UP000033995">
    <property type="component" value="Unassembled WGS sequence"/>
</dbReference>
<keyword evidence="1" id="KW-0175">Coiled coil</keyword>
<dbReference type="EMBL" id="LBOZ01000011">
    <property type="protein sequence ID" value="KKP46366.1"/>
    <property type="molecule type" value="Genomic_DNA"/>
</dbReference>
<name>A0A0G0A578_9BACT</name>